<keyword evidence="1" id="KW-1133">Transmembrane helix</keyword>
<dbReference type="EMBL" id="DXET01000280">
    <property type="protein sequence ID" value="HIX82732.1"/>
    <property type="molecule type" value="Genomic_DNA"/>
</dbReference>
<reference evidence="2" key="2">
    <citation type="submission" date="2021-04" db="EMBL/GenBank/DDBJ databases">
        <authorList>
            <person name="Gilroy R."/>
        </authorList>
    </citation>
    <scope>NUCLEOTIDE SEQUENCE</scope>
    <source>
        <strain evidence="2">ChiGjej1B1-14440</strain>
    </source>
</reference>
<evidence type="ECO:0000313" key="3">
    <source>
        <dbReference type="Proteomes" id="UP000886724"/>
    </source>
</evidence>
<keyword evidence="1" id="KW-0472">Membrane</keyword>
<organism evidence="2 3">
    <name type="scientific">Candidatus Erysipelatoclostridium merdavium</name>
    <dbReference type="NCBI Taxonomy" id="2838566"/>
    <lineage>
        <taxon>Bacteria</taxon>
        <taxon>Bacillati</taxon>
        <taxon>Bacillota</taxon>
        <taxon>Erysipelotrichia</taxon>
        <taxon>Erysipelotrichales</taxon>
        <taxon>Erysipelotrichales incertae sedis</taxon>
    </lineage>
</organism>
<accession>A0A9D1XPB4</accession>
<feature type="transmembrane region" description="Helical" evidence="1">
    <location>
        <begin position="6"/>
        <end position="25"/>
    </location>
</feature>
<dbReference type="Pfam" id="PF03083">
    <property type="entry name" value="MtN3_slv"/>
    <property type="match status" value="1"/>
</dbReference>
<dbReference type="InterPro" id="IPR047662">
    <property type="entry name" value="SemiSWEET"/>
</dbReference>
<dbReference type="Gene3D" id="1.20.1280.290">
    <property type="match status" value="1"/>
</dbReference>
<dbReference type="NCBIfam" id="NF037968">
    <property type="entry name" value="SemiSWEET_2"/>
    <property type="match status" value="1"/>
</dbReference>
<keyword evidence="1" id="KW-0812">Transmembrane</keyword>
<feature type="transmembrane region" description="Helical" evidence="1">
    <location>
        <begin position="60"/>
        <end position="77"/>
    </location>
</feature>
<gene>
    <name evidence="2" type="ORF">H9980_12315</name>
</gene>
<sequence length="87" mass="9644">MIQFIGPIGALLTTISFIPQVLQVLKTKDVSGISLGMYIIFVLGVILWTAYGFILHDITIILSNGITTLLAGIILYYKYKESYSSKK</sequence>
<evidence type="ECO:0000313" key="2">
    <source>
        <dbReference type="EMBL" id="HIX82732.1"/>
    </source>
</evidence>
<feature type="transmembrane region" description="Helical" evidence="1">
    <location>
        <begin position="32"/>
        <end position="54"/>
    </location>
</feature>
<evidence type="ECO:0000256" key="1">
    <source>
        <dbReference type="SAM" id="Phobius"/>
    </source>
</evidence>
<comment type="caution">
    <text evidence="2">The sequence shown here is derived from an EMBL/GenBank/DDBJ whole genome shotgun (WGS) entry which is preliminary data.</text>
</comment>
<dbReference type="GO" id="GO:0051119">
    <property type="term" value="F:sugar transmembrane transporter activity"/>
    <property type="evidence" value="ECO:0007669"/>
    <property type="project" value="InterPro"/>
</dbReference>
<proteinExistence type="predicted"/>
<protein>
    <submittedName>
        <fullName evidence="2">SemiSWEET transporter</fullName>
    </submittedName>
</protein>
<dbReference type="InterPro" id="IPR004316">
    <property type="entry name" value="SWEET_rpt"/>
</dbReference>
<name>A0A9D1XPB4_9FIRM</name>
<dbReference type="GO" id="GO:0016020">
    <property type="term" value="C:membrane"/>
    <property type="evidence" value="ECO:0007669"/>
    <property type="project" value="InterPro"/>
</dbReference>
<reference evidence="2" key="1">
    <citation type="journal article" date="2021" name="PeerJ">
        <title>Extensive microbial diversity within the chicken gut microbiome revealed by metagenomics and culture.</title>
        <authorList>
            <person name="Gilroy R."/>
            <person name="Ravi A."/>
            <person name="Getino M."/>
            <person name="Pursley I."/>
            <person name="Horton D.L."/>
            <person name="Alikhan N.F."/>
            <person name="Baker D."/>
            <person name="Gharbi K."/>
            <person name="Hall N."/>
            <person name="Watson M."/>
            <person name="Adriaenssens E.M."/>
            <person name="Foster-Nyarko E."/>
            <person name="Jarju S."/>
            <person name="Secka A."/>
            <person name="Antonio M."/>
            <person name="Oren A."/>
            <person name="Chaudhuri R.R."/>
            <person name="La Ragione R."/>
            <person name="Hildebrand F."/>
            <person name="Pallen M.J."/>
        </authorList>
    </citation>
    <scope>NUCLEOTIDE SEQUENCE</scope>
    <source>
        <strain evidence="2">ChiGjej1B1-14440</strain>
    </source>
</reference>
<dbReference type="AlphaFoldDB" id="A0A9D1XPB4"/>
<dbReference type="Proteomes" id="UP000886724">
    <property type="component" value="Unassembled WGS sequence"/>
</dbReference>